<sequence>MVFNVRSVRPVAPKITTVGATVGAVVTGPNPSLRGMASEYFVAPDDRGARIEVPEGTGEAMSKRAETFCRSRGWRTQVYARLQTLEGRSFLADVLCSDNR</sequence>
<dbReference type="Proteomes" id="UP000516134">
    <property type="component" value="Chromosome"/>
</dbReference>
<organism evidence="1 2">
    <name type="scientific">Sphingomonas daechungensis</name>
    <dbReference type="NCBI Taxonomy" id="1176646"/>
    <lineage>
        <taxon>Bacteria</taxon>
        <taxon>Pseudomonadati</taxon>
        <taxon>Pseudomonadota</taxon>
        <taxon>Alphaproteobacteria</taxon>
        <taxon>Sphingomonadales</taxon>
        <taxon>Sphingomonadaceae</taxon>
        <taxon>Sphingomonas</taxon>
    </lineage>
</organism>
<accession>A0ABX6SYL1</accession>
<evidence type="ECO:0000313" key="2">
    <source>
        <dbReference type="Proteomes" id="UP000516134"/>
    </source>
</evidence>
<name>A0ABX6SYL1_9SPHN</name>
<dbReference type="RefSeq" id="WP_187713717.1">
    <property type="nucleotide sequence ID" value="NZ_CP060780.1"/>
</dbReference>
<proteinExistence type="predicted"/>
<protein>
    <submittedName>
        <fullName evidence="1">Uncharacterized protein</fullName>
    </submittedName>
</protein>
<reference evidence="1 2" key="1">
    <citation type="submission" date="2020-08" db="EMBL/GenBank/DDBJ databases">
        <title>Genome sequence of Sphingomonas daechungensis KACC 18115T.</title>
        <authorList>
            <person name="Hyun D.-W."/>
            <person name="Bae J.-W."/>
        </authorList>
    </citation>
    <scope>NUCLEOTIDE SEQUENCE [LARGE SCALE GENOMIC DNA]</scope>
    <source>
        <strain evidence="1 2">KACC 18115</strain>
    </source>
</reference>
<gene>
    <name evidence="1" type="ORF">H9L15_07895</name>
</gene>
<evidence type="ECO:0000313" key="1">
    <source>
        <dbReference type="EMBL" id="QNP42284.1"/>
    </source>
</evidence>
<dbReference type="EMBL" id="CP060780">
    <property type="protein sequence ID" value="QNP42284.1"/>
    <property type="molecule type" value="Genomic_DNA"/>
</dbReference>
<keyword evidence="2" id="KW-1185">Reference proteome</keyword>